<dbReference type="OrthoDB" id="2647228at2"/>
<evidence type="ECO:0000259" key="1">
    <source>
        <dbReference type="Pfam" id="PF13191"/>
    </source>
</evidence>
<protein>
    <submittedName>
        <fullName evidence="2">ATP-binding protein</fullName>
    </submittedName>
</protein>
<dbReference type="InterPro" id="IPR027417">
    <property type="entry name" value="P-loop_NTPase"/>
</dbReference>
<feature type="domain" description="Orc1-like AAA ATPase" evidence="1">
    <location>
        <begin position="81"/>
        <end position="209"/>
    </location>
</feature>
<keyword evidence="2" id="KW-0067">ATP-binding</keyword>
<proteinExistence type="predicted"/>
<accession>A0A3A6PTB5</accession>
<organism evidence="2 3">
    <name type="scientific">Paenibacillus pinisoli</name>
    <dbReference type="NCBI Taxonomy" id="1276110"/>
    <lineage>
        <taxon>Bacteria</taxon>
        <taxon>Bacillati</taxon>
        <taxon>Bacillota</taxon>
        <taxon>Bacilli</taxon>
        <taxon>Bacillales</taxon>
        <taxon>Paenibacillaceae</taxon>
        <taxon>Paenibacillus</taxon>
    </lineage>
</organism>
<evidence type="ECO:0000313" key="2">
    <source>
        <dbReference type="EMBL" id="RJX38993.1"/>
    </source>
</evidence>
<name>A0A3A6PTB5_9BACL</name>
<sequence>MYNPIHCIGLYSQRYLTFIANSSHVSDGCCHQEKEVCLLCRIGTKCGRSGAGPISRFAERRDIAVMQKLAEILDLERSRLFVGRESELDLVQAWLGHAQAPTEVLFLSGMAGMGKSSLLLQFMNMARRKDAAAIWLDGRACTGSAAGFMEALQDYFTFHPQAPSEPGSIYQQLANLIATKKTLLCIDHYDSIQRMEGWLREAFLPQLPAAGLLVILASRQDLSAAWASDLAWGSRSRSIQLGALSREEIISCLSQMGWQNTNEMERLCSRSRGLPLALNLYAEQMRRSPLESGGSDWPISMRISAALLREEASSEFNDLIEILCIVPYATIEWLGKFLGTPLTLQELIRINRLSYIRPTAGGIALHDAARFFLADDFRTREPERYRTLWRRIIDELALELGHAAGQEKGRIVSLMLSASQDMYQIDSIPLLSPKLDALYMEPFQPKDLPCLHQMMKEEDKYSISSEIDHAIMDVLASYFPDCIRVYRGSEEKPLAFTAGLLLYKETAALLERLFPGLLDAVFPKEIRLLRRASMEEADTYYHLRASASSHSPDYSYHELIGIITKDLITHHSIGMRFILVTAYRETNELLGNAGFRIRDLPDHIRDHLFQGAKASIHEQDWRGTNFVDQIFDLIHFTPDGNETLSNPFELTEKEVKTAIALMNDHEALAQSELADKLSCSGVTLQQKLHSVFSDSPPFPLNSNNLALLKLYAKAPQLGVEMAAQQLHMSRATYYRIRKETLLNLRDVLCRRLV</sequence>
<dbReference type="Gene3D" id="3.40.50.300">
    <property type="entry name" value="P-loop containing nucleotide triphosphate hydrolases"/>
    <property type="match status" value="1"/>
</dbReference>
<comment type="caution">
    <text evidence="2">The sequence shown here is derived from an EMBL/GenBank/DDBJ whole genome shotgun (WGS) entry which is preliminary data.</text>
</comment>
<dbReference type="PRINTS" id="PR00364">
    <property type="entry name" value="DISEASERSIST"/>
</dbReference>
<keyword evidence="2" id="KW-0547">Nucleotide-binding</keyword>
<dbReference type="AlphaFoldDB" id="A0A3A6PTB5"/>
<dbReference type="GO" id="GO:0005524">
    <property type="term" value="F:ATP binding"/>
    <property type="evidence" value="ECO:0007669"/>
    <property type="project" value="UniProtKB-KW"/>
</dbReference>
<evidence type="ECO:0000313" key="3">
    <source>
        <dbReference type="Proteomes" id="UP000267798"/>
    </source>
</evidence>
<gene>
    <name evidence="2" type="ORF">D3P09_15925</name>
</gene>
<reference evidence="2 3" key="1">
    <citation type="submission" date="2018-09" db="EMBL/GenBank/DDBJ databases">
        <title>Paenibacillus aracenensis nov. sp. isolated from a cave in southern Spain.</title>
        <authorList>
            <person name="Jurado V."/>
            <person name="Gutierrez-Patricio S."/>
            <person name="Gonzalez-Pimentel J.L."/>
            <person name="Miller A.Z."/>
            <person name="Laiz L."/>
            <person name="Saiz-Jimenez C."/>
        </authorList>
    </citation>
    <scope>NUCLEOTIDE SEQUENCE [LARGE SCALE GENOMIC DNA]</scope>
    <source>
        <strain evidence="2 3">JCM 19203</strain>
    </source>
</reference>
<dbReference type="SUPFAM" id="SSF52540">
    <property type="entry name" value="P-loop containing nucleoside triphosphate hydrolases"/>
    <property type="match status" value="1"/>
</dbReference>
<dbReference type="Proteomes" id="UP000267798">
    <property type="component" value="Unassembled WGS sequence"/>
</dbReference>
<keyword evidence="3" id="KW-1185">Reference proteome</keyword>
<dbReference type="Pfam" id="PF13191">
    <property type="entry name" value="AAA_16"/>
    <property type="match status" value="1"/>
</dbReference>
<dbReference type="InterPro" id="IPR041664">
    <property type="entry name" value="AAA_16"/>
</dbReference>
<dbReference type="EMBL" id="QXQB01000003">
    <property type="protein sequence ID" value="RJX38993.1"/>
    <property type="molecule type" value="Genomic_DNA"/>
</dbReference>